<keyword evidence="3" id="KW-1185">Reference proteome</keyword>
<name>A0AAV4RIB1_CAEEX</name>
<organism evidence="2 3">
    <name type="scientific">Caerostris extrusa</name>
    <name type="common">Bark spider</name>
    <name type="synonym">Caerostris bankana</name>
    <dbReference type="NCBI Taxonomy" id="172846"/>
    <lineage>
        <taxon>Eukaryota</taxon>
        <taxon>Metazoa</taxon>
        <taxon>Ecdysozoa</taxon>
        <taxon>Arthropoda</taxon>
        <taxon>Chelicerata</taxon>
        <taxon>Arachnida</taxon>
        <taxon>Araneae</taxon>
        <taxon>Araneomorphae</taxon>
        <taxon>Entelegynae</taxon>
        <taxon>Araneoidea</taxon>
        <taxon>Araneidae</taxon>
        <taxon>Caerostris</taxon>
    </lineage>
</organism>
<dbReference type="Proteomes" id="UP001054945">
    <property type="component" value="Unassembled WGS sequence"/>
</dbReference>
<proteinExistence type="predicted"/>
<dbReference type="EMBL" id="BPLR01007961">
    <property type="protein sequence ID" value="GIY21052.1"/>
    <property type="molecule type" value="Genomic_DNA"/>
</dbReference>
<dbReference type="AlphaFoldDB" id="A0AAV4RIB1"/>
<feature type="region of interest" description="Disordered" evidence="1">
    <location>
        <begin position="40"/>
        <end position="59"/>
    </location>
</feature>
<evidence type="ECO:0000256" key="1">
    <source>
        <dbReference type="SAM" id="MobiDB-lite"/>
    </source>
</evidence>
<protein>
    <submittedName>
        <fullName evidence="2">Uncharacterized protein</fullName>
    </submittedName>
</protein>
<evidence type="ECO:0000313" key="3">
    <source>
        <dbReference type="Proteomes" id="UP001054945"/>
    </source>
</evidence>
<comment type="caution">
    <text evidence="2">The sequence shown here is derived from an EMBL/GenBank/DDBJ whole genome shotgun (WGS) entry which is preliminary data.</text>
</comment>
<accession>A0AAV4RIB1</accession>
<reference evidence="2 3" key="1">
    <citation type="submission" date="2021-06" db="EMBL/GenBank/DDBJ databases">
        <title>Caerostris extrusa draft genome.</title>
        <authorList>
            <person name="Kono N."/>
            <person name="Arakawa K."/>
        </authorList>
    </citation>
    <scope>NUCLEOTIDE SEQUENCE [LARGE SCALE GENOMIC DNA]</scope>
</reference>
<feature type="compositionally biased region" description="Basic and acidic residues" evidence="1">
    <location>
        <begin position="49"/>
        <end position="59"/>
    </location>
</feature>
<gene>
    <name evidence="2" type="primary">AVEN_27837_1</name>
    <name evidence="2" type="ORF">CEXT_46201</name>
</gene>
<sequence length="81" mass="9542">MLRNNDTDPTTIQQSSLTEVGGITVLSPYGYLFDRIRRLPSSYEEPEDDRPRRTFPEVDSRGFDEDVFDEGFGEWYPMKRF</sequence>
<evidence type="ECO:0000313" key="2">
    <source>
        <dbReference type="EMBL" id="GIY21052.1"/>
    </source>
</evidence>